<gene>
    <name evidence="1" type="ORF">DPMN_006764</name>
</gene>
<protein>
    <submittedName>
        <fullName evidence="1">Uncharacterized protein</fullName>
    </submittedName>
</protein>
<accession>A0A9D4MW25</accession>
<proteinExistence type="predicted"/>
<dbReference type="AlphaFoldDB" id="A0A9D4MW25"/>
<organism evidence="1 2">
    <name type="scientific">Dreissena polymorpha</name>
    <name type="common">Zebra mussel</name>
    <name type="synonym">Mytilus polymorpha</name>
    <dbReference type="NCBI Taxonomy" id="45954"/>
    <lineage>
        <taxon>Eukaryota</taxon>
        <taxon>Metazoa</taxon>
        <taxon>Spiralia</taxon>
        <taxon>Lophotrochozoa</taxon>
        <taxon>Mollusca</taxon>
        <taxon>Bivalvia</taxon>
        <taxon>Autobranchia</taxon>
        <taxon>Heteroconchia</taxon>
        <taxon>Euheterodonta</taxon>
        <taxon>Imparidentia</taxon>
        <taxon>Neoheterodontei</taxon>
        <taxon>Myida</taxon>
        <taxon>Dreissenoidea</taxon>
        <taxon>Dreissenidae</taxon>
        <taxon>Dreissena</taxon>
    </lineage>
</organism>
<evidence type="ECO:0000313" key="1">
    <source>
        <dbReference type="EMBL" id="KAH3882819.1"/>
    </source>
</evidence>
<reference evidence="1" key="2">
    <citation type="submission" date="2020-11" db="EMBL/GenBank/DDBJ databases">
        <authorList>
            <person name="McCartney M.A."/>
            <person name="Auch B."/>
            <person name="Kono T."/>
            <person name="Mallez S."/>
            <person name="Becker A."/>
            <person name="Gohl D.M."/>
            <person name="Silverstein K.A.T."/>
            <person name="Koren S."/>
            <person name="Bechman K.B."/>
            <person name="Herman A."/>
            <person name="Abrahante J.E."/>
            <person name="Garbe J."/>
        </authorList>
    </citation>
    <scope>NUCLEOTIDE SEQUENCE</scope>
    <source>
        <strain evidence="1">Duluth1</strain>
        <tissue evidence="1">Whole animal</tissue>
    </source>
</reference>
<reference evidence="1" key="1">
    <citation type="journal article" date="2019" name="bioRxiv">
        <title>The Genome of the Zebra Mussel, Dreissena polymorpha: A Resource for Invasive Species Research.</title>
        <authorList>
            <person name="McCartney M.A."/>
            <person name="Auch B."/>
            <person name="Kono T."/>
            <person name="Mallez S."/>
            <person name="Zhang Y."/>
            <person name="Obille A."/>
            <person name="Becker A."/>
            <person name="Abrahante J.E."/>
            <person name="Garbe J."/>
            <person name="Badalamenti J.P."/>
            <person name="Herman A."/>
            <person name="Mangelson H."/>
            <person name="Liachko I."/>
            <person name="Sullivan S."/>
            <person name="Sone E.D."/>
            <person name="Koren S."/>
            <person name="Silverstein K.A.T."/>
            <person name="Beckman K.B."/>
            <person name="Gohl D.M."/>
        </authorList>
    </citation>
    <scope>NUCLEOTIDE SEQUENCE</scope>
    <source>
        <strain evidence="1">Duluth1</strain>
        <tissue evidence="1">Whole animal</tissue>
    </source>
</reference>
<evidence type="ECO:0000313" key="2">
    <source>
        <dbReference type="Proteomes" id="UP000828390"/>
    </source>
</evidence>
<dbReference type="Proteomes" id="UP000828390">
    <property type="component" value="Unassembled WGS sequence"/>
</dbReference>
<keyword evidence="2" id="KW-1185">Reference proteome</keyword>
<dbReference type="EMBL" id="JAIWYP010000001">
    <property type="protein sequence ID" value="KAH3882819.1"/>
    <property type="molecule type" value="Genomic_DNA"/>
</dbReference>
<name>A0A9D4MW25_DREPO</name>
<comment type="caution">
    <text evidence="1">The sequence shown here is derived from an EMBL/GenBank/DDBJ whole genome shotgun (WGS) entry which is preliminary data.</text>
</comment>
<sequence>MKGVTEDVHVGLQRSSQSHSLIVVELEGSGPEIQVVSAFRTVISSLGNLMNLKMRS</sequence>